<dbReference type="GO" id="GO:0003700">
    <property type="term" value="F:DNA-binding transcription factor activity"/>
    <property type="evidence" value="ECO:0007669"/>
    <property type="project" value="TreeGrafter"/>
</dbReference>
<dbReference type="EMBL" id="CAEZXN010000079">
    <property type="protein sequence ID" value="CAB4711245.1"/>
    <property type="molecule type" value="Genomic_DNA"/>
</dbReference>
<protein>
    <submittedName>
        <fullName evidence="3">Unannotated protein</fullName>
    </submittedName>
</protein>
<dbReference type="PROSITE" id="PS50977">
    <property type="entry name" value="HTH_TETR_2"/>
    <property type="match status" value="1"/>
</dbReference>
<feature type="domain" description="HTH tetR-type" evidence="2">
    <location>
        <begin position="7"/>
        <end position="67"/>
    </location>
</feature>
<reference evidence="3" key="1">
    <citation type="submission" date="2020-05" db="EMBL/GenBank/DDBJ databases">
        <authorList>
            <person name="Chiriac C."/>
            <person name="Salcher M."/>
            <person name="Ghai R."/>
            <person name="Kavagutti S V."/>
        </authorList>
    </citation>
    <scope>NUCLEOTIDE SEQUENCE</scope>
</reference>
<sequence>MNYETPAATREAILVAATHMMNEVGPGGLRVAEVARAAGMTTGAIYAHFVDRQDLISAVRAAQVRASHVEMQDHSNDRLQRMGEVLGSAEPLSTSKNYHEFLMRTIVGEDKAPAWNWVKNAVAAEYDETLAHLMSGIWSDRAEEIGKMLESAKSSGKLRSDSDVFAMKEIALAFYYGMAVITHTRDIDEAAAERIVASWQEMWSTFETKK</sequence>
<name>A0A6J6MRB3_9ZZZZ</name>
<accession>A0A6J6MRB3</accession>
<dbReference type="AlphaFoldDB" id="A0A6J6MRB3"/>
<gene>
    <name evidence="3" type="ORF">UFOPK2342_00788</name>
    <name evidence="4" type="ORF">UFOPK2423_01741</name>
    <name evidence="5" type="ORF">UFOPK3266_01187</name>
    <name evidence="6" type="ORF">UFOPK4367_00949</name>
</gene>
<evidence type="ECO:0000313" key="5">
    <source>
        <dbReference type="EMBL" id="CAB4844650.1"/>
    </source>
</evidence>
<dbReference type="PRINTS" id="PR00455">
    <property type="entry name" value="HTHTETR"/>
</dbReference>
<dbReference type="InterPro" id="IPR036271">
    <property type="entry name" value="Tet_transcr_reg_TetR-rel_C_sf"/>
</dbReference>
<dbReference type="GO" id="GO:0000976">
    <property type="term" value="F:transcription cis-regulatory region binding"/>
    <property type="evidence" value="ECO:0007669"/>
    <property type="project" value="TreeGrafter"/>
</dbReference>
<dbReference type="Gene3D" id="1.10.357.10">
    <property type="entry name" value="Tetracycline Repressor, domain 2"/>
    <property type="match status" value="2"/>
</dbReference>
<evidence type="ECO:0000259" key="2">
    <source>
        <dbReference type="PROSITE" id="PS50977"/>
    </source>
</evidence>
<dbReference type="Pfam" id="PF00440">
    <property type="entry name" value="TetR_N"/>
    <property type="match status" value="1"/>
</dbReference>
<evidence type="ECO:0000313" key="6">
    <source>
        <dbReference type="EMBL" id="CAB5076265.1"/>
    </source>
</evidence>
<evidence type="ECO:0000313" key="4">
    <source>
        <dbReference type="EMBL" id="CAB4711245.1"/>
    </source>
</evidence>
<dbReference type="EMBL" id="CAEZXB010000011">
    <property type="protein sequence ID" value="CAB4676099.1"/>
    <property type="molecule type" value="Genomic_DNA"/>
</dbReference>
<keyword evidence="1" id="KW-0238">DNA-binding</keyword>
<dbReference type="PANTHER" id="PTHR30055:SF209">
    <property type="entry name" value="POSSIBLE TRANSCRIPTIONAL REGULATORY PROTEIN (PROBABLY TETR-FAMILY)"/>
    <property type="match status" value="1"/>
</dbReference>
<dbReference type="SUPFAM" id="SSF46689">
    <property type="entry name" value="Homeodomain-like"/>
    <property type="match status" value="1"/>
</dbReference>
<dbReference type="PANTHER" id="PTHR30055">
    <property type="entry name" value="HTH-TYPE TRANSCRIPTIONAL REGULATOR RUTR"/>
    <property type="match status" value="1"/>
</dbReference>
<dbReference type="EMBL" id="CAFBRC010000058">
    <property type="protein sequence ID" value="CAB5076265.1"/>
    <property type="molecule type" value="Genomic_DNA"/>
</dbReference>
<dbReference type="EMBL" id="CAFBAA010000034">
    <property type="protein sequence ID" value="CAB4844650.1"/>
    <property type="molecule type" value="Genomic_DNA"/>
</dbReference>
<dbReference type="SUPFAM" id="SSF48498">
    <property type="entry name" value="Tetracyclin repressor-like, C-terminal domain"/>
    <property type="match status" value="1"/>
</dbReference>
<proteinExistence type="predicted"/>
<organism evidence="3">
    <name type="scientific">freshwater metagenome</name>
    <dbReference type="NCBI Taxonomy" id="449393"/>
    <lineage>
        <taxon>unclassified sequences</taxon>
        <taxon>metagenomes</taxon>
        <taxon>ecological metagenomes</taxon>
    </lineage>
</organism>
<dbReference type="InterPro" id="IPR009057">
    <property type="entry name" value="Homeodomain-like_sf"/>
</dbReference>
<dbReference type="InterPro" id="IPR050109">
    <property type="entry name" value="HTH-type_TetR-like_transc_reg"/>
</dbReference>
<evidence type="ECO:0000256" key="1">
    <source>
        <dbReference type="ARBA" id="ARBA00023125"/>
    </source>
</evidence>
<evidence type="ECO:0000313" key="3">
    <source>
        <dbReference type="EMBL" id="CAB4676099.1"/>
    </source>
</evidence>
<dbReference type="InterPro" id="IPR001647">
    <property type="entry name" value="HTH_TetR"/>
</dbReference>